<organism evidence="2 3">
    <name type="scientific">Pseudoalteromonas rubra</name>
    <dbReference type="NCBI Taxonomy" id="43658"/>
    <lineage>
        <taxon>Bacteria</taxon>
        <taxon>Pseudomonadati</taxon>
        <taxon>Pseudomonadota</taxon>
        <taxon>Gammaproteobacteria</taxon>
        <taxon>Alteromonadales</taxon>
        <taxon>Pseudoalteromonadaceae</taxon>
        <taxon>Pseudoalteromonas</taxon>
    </lineage>
</organism>
<proteinExistence type="predicted"/>
<evidence type="ECO:0000313" key="2">
    <source>
        <dbReference type="EMBL" id="KAF7785376.1"/>
    </source>
</evidence>
<feature type="region of interest" description="Disordered" evidence="1">
    <location>
        <begin position="28"/>
        <end position="48"/>
    </location>
</feature>
<evidence type="ECO:0000256" key="1">
    <source>
        <dbReference type="SAM" id="MobiDB-lite"/>
    </source>
</evidence>
<protein>
    <submittedName>
        <fullName evidence="2">Uncharacterized protein</fullName>
    </submittedName>
</protein>
<sequence>MWFVFPVNTSATVRLMYAPKRAIASCDANQKAGDDEPENAISVSNCGK</sequence>
<dbReference type="EMBL" id="AHCD03000037">
    <property type="protein sequence ID" value="KAF7785376.1"/>
    <property type="molecule type" value="Genomic_DNA"/>
</dbReference>
<dbReference type="AlphaFoldDB" id="A0A8T0C3Q1"/>
<dbReference type="Proteomes" id="UP000016480">
    <property type="component" value="Unassembled WGS sequence"/>
</dbReference>
<gene>
    <name evidence="2" type="ORF">PRUB_a4935</name>
</gene>
<comment type="caution">
    <text evidence="2">The sequence shown here is derived from an EMBL/GenBank/DDBJ whole genome shotgun (WGS) entry which is preliminary data.</text>
</comment>
<evidence type="ECO:0000313" key="3">
    <source>
        <dbReference type="Proteomes" id="UP000016480"/>
    </source>
</evidence>
<name>A0A8T0C3Q1_9GAMM</name>
<accession>A0A8T0C3Q1</accession>
<reference evidence="2 3" key="1">
    <citation type="journal article" date="2012" name="J. Bacteriol.">
        <title>Genome sequence of the cycloprodigiosin-producing bacterial strain Pseudoalteromonas rubra ATCC 29570(T).</title>
        <authorList>
            <person name="Xie B.B."/>
            <person name="Shu Y.L."/>
            <person name="Qin Q.L."/>
            <person name="Rong J.C."/>
            <person name="Zhang X.Y."/>
            <person name="Chen X.L."/>
            <person name="Zhou B.C."/>
            <person name="Zhang Y.Z."/>
        </authorList>
    </citation>
    <scope>NUCLEOTIDE SEQUENCE [LARGE SCALE GENOMIC DNA]</scope>
    <source>
        <strain evidence="2 3">DSM 6842</strain>
    </source>
</reference>